<dbReference type="AlphaFoldDB" id="A0A835H9H4"/>
<dbReference type="PRINTS" id="PR00621">
    <property type="entry name" value="HISTONEH2B"/>
</dbReference>
<dbReference type="GO" id="GO:0046982">
    <property type="term" value="F:protein heterodimerization activity"/>
    <property type="evidence" value="ECO:0007669"/>
    <property type="project" value="InterPro"/>
</dbReference>
<evidence type="ECO:0000256" key="3">
    <source>
        <dbReference type="SAM" id="MobiDB-lite"/>
    </source>
</evidence>
<dbReference type="OrthoDB" id="1166527at2759"/>
<evidence type="ECO:0000256" key="2">
    <source>
        <dbReference type="ARBA" id="ARBA00006846"/>
    </source>
</evidence>
<sequence length="146" mass="16241">MAPNGVKKLAGKKPASPTATEEKVAENAANRKPKSQKKPQGEAVSERKKKKKKKSFESYKIYIFKVLKTVHPDIGISSKAMTIMNNFMNELFERLAQETSRLLRSSKRCTITSREIQAAVRLHLPGELAKHAVSEGSKAVLKFCSV</sequence>
<dbReference type="InterPro" id="IPR009072">
    <property type="entry name" value="Histone-fold"/>
</dbReference>
<reference evidence="5 6" key="1">
    <citation type="submission" date="2020-10" db="EMBL/GenBank/DDBJ databases">
        <title>The Coptis chinensis genome and diversification of protoberbering-type alkaloids.</title>
        <authorList>
            <person name="Wang B."/>
            <person name="Shu S."/>
            <person name="Song C."/>
            <person name="Liu Y."/>
        </authorList>
    </citation>
    <scope>NUCLEOTIDE SEQUENCE [LARGE SCALE GENOMIC DNA]</scope>
    <source>
        <strain evidence="5">HL-2020</strain>
        <tissue evidence="5">Leaf</tissue>
    </source>
</reference>
<protein>
    <recommendedName>
        <fullName evidence="4">Core Histone H2A/H2B/H3 domain-containing protein</fullName>
    </recommendedName>
</protein>
<dbReference type="Pfam" id="PF00125">
    <property type="entry name" value="Histone"/>
    <property type="match status" value="1"/>
</dbReference>
<dbReference type="CDD" id="cd22910">
    <property type="entry name" value="HFD_H2B"/>
    <property type="match status" value="1"/>
</dbReference>
<dbReference type="GO" id="GO:0000786">
    <property type="term" value="C:nucleosome"/>
    <property type="evidence" value="ECO:0007669"/>
    <property type="project" value="InterPro"/>
</dbReference>
<dbReference type="FunFam" id="1.10.20.10:FF:000043">
    <property type="entry name" value="Histone H2B"/>
    <property type="match status" value="1"/>
</dbReference>
<dbReference type="InterPro" id="IPR007125">
    <property type="entry name" value="H2A/H2B/H3"/>
</dbReference>
<dbReference type="PANTHER" id="PTHR23428">
    <property type="entry name" value="HISTONE H2B"/>
    <property type="match status" value="1"/>
</dbReference>
<dbReference type="Gene3D" id="1.10.20.10">
    <property type="entry name" value="Histone, subunit A"/>
    <property type="match status" value="1"/>
</dbReference>
<evidence type="ECO:0000259" key="4">
    <source>
        <dbReference type="Pfam" id="PF00125"/>
    </source>
</evidence>
<organism evidence="5 6">
    <name type="scientific">Coptis chinensis</name>
    <dbReference type="NCBI Taxonomy" id="261450"/>
    <lineage>
        <taxon>Eukaryota</taxon>
        <taxon>Viridiplantae</taxon>
        <taxon>Streptophyta</taxon>
        <taxon>Embryophyta</taxon>
        <taxon>Tracheophyta</taxon>
        <taxon>Spermatophyta</taxon>
        <taxon>Magnoliopsida</taxon>
        <taxon>Ranunculales</taxon>
        <taxon>Ranunculaceae</taxon>
        <taxon>Coptidoideae</taxon>
        <taxon>Coptis</taxon>
    </lineage>
</organism>
<feature type="region of interest" description="Disordered" evidence="3">
    <location>
        <begin position="1"/>
        <end position="54"/>
    </location>
</feature>
<dbReference type="InterPro" id="IPR000558">
    <property type="entry name" value="Histone_H2B"/>
</dbReference>
<comment type="caution">
    <text evidence="5">The sequence shown here is derived from an EMBL/GenBank/DDBJ whole genome shotgun (WGS) entry which is preliminary data.</text>
</comment>
<feature type="domain" description="Core Histone H2A/H2B/H3" evidence="4">
    <location>
        <begin position="42"/>
        <end position="122"/>
    </location>
</feature>
<evidence type="ECO:0000256" key="1">
    <source>
        <dbReference type="ARBA" id="ARBA00002001"/>
    </source>
</evidence>
<dbReference type="SUPFAM" id="SSF47113">
    <property type="entry name" value="Histone-fold"/>
    <property type="match status" value="1"/>
</dbReference>
<dbReference type="GO" id="GO:0005634">
    <property type="term" value="C:nucleus"/>
    <property type="evidence" value="ECO:0007669"/>
    <property type="project" value="UniProtKB-ARBA"/>
</dbReference>
<keyword evidence="6" id="KW-1185">Reference proteome</keyword>
<dbReference type="GO" id="GO:0030527">
    <property type="term" value="F:structural constituent of chromatin"/>
    <property type="evidence" value="ECO:0007669"/>
    <property type="project" value="InterPro"/>
</dbReference>
<name>A0A835H9H4_9MAGN</name>
<accession>A0A835H9H4</accession>
<comment type="function">
    <text evidence="1">Core component of nucleosome. Nucleosomes wrap and compact DNA into chromatin, limiting DNA accessibility to the cellular machineries which require DNA as a template. Histones thereby play a central role in transcription regulation, DNA repair, DNA replication and chromosomal stability. DNA accessibility is regulated via a complex set of post-translational modifications of histones, also called histone code, and nucleosome remodeling.</text>
</comment>
<dbReference type="Proteomes" id="UP000631114">
    <property type="component" value="Unassembled WGS sequence"/>
</dbReference>
<dbReference type="EMBL" id="JADFTS010000008">
    <property type="protein sequence ID" value="KAF9594167.1"/>
    <property type="molecule type" value="Genomic_DNA"/>
</dbReference>
<evidence type="ECO:0000313" key="6">
    <source>
        <dbReference type="Proteomes" id="UP000631114"/>
    </source>
</evidence>
<evidence type="ECO:0000313" key="5">
    <source>
        <dbReference type="EMBL" id="KAF9594167.1"/>
    </source>
</evidence>
<dbReference type="GO" id="GO:0003677">
    <property type="term" value="F:DNA binding"/>
    <property type="evidence" value="ECO:0007669"/>
    <property type="project" value="InterPro"/>
</dbReference>
<dbReference type="SMART" id="SM00427">
    <property type="entry name" value="H2B"/>
    <property type="match status" value="1"/>
</dbReference>
<proteinExistence type="inferred from homology"/>
<gene>
    <name evidence="5" type="ORF">IFM89_028824</name>
</gene>
<comment type="similarity">
    <text evidence="2">Belongs to the histone H2B family.</text>
</comment>